<sequence>MTTSLGRESATIYEFPVRNPQRLREMRERTLKKPIILESGAASWYHEEAIREAEEARKQ</sequence>
<dbReference type="EMBL" id="MKIN01000022">
    <property type="protein sequence ID" value="OLP49394.1"/>
    <property type="molecule type" value="Genomic_DNA"/>
</dbReference>
<dbReference type="Pfam" id="PF10931">
    <property type="entry name" value="DUF2735"/>
    <property type="match status" value="1"/>
</dbReference>
<gene>
    <name evidence="2" type="ORF">BJF91_20320</name>
    <name evidence="1" type="ORF">GGQ71_000686</name>
</gene>
<name>A0A1Q9A488_9HYPH</name>
<accession>A0A1Q9A488</accession>
<dbReference type="EMBL" id="JACIED010000001">
    <property type="protein sequence ID" value="MBB4006450.1"/>
    <property type="molecule type" value="Genomic_DNA"/>
</dbReference>
<dbReference type="Proteomes" id="UP000185598">
    <property type="component" value="Unassembled WGS sequence"/>
</dbReference>
<comment type="caution">
    <text evidence="2">The sequence shown here is derived from an EMBL/GenBank/DDBJ whole genome shotgun (WGS) entry which is preliminary data.</text>
</comment>
<dbReference type="InterPro" id="IPR021232">
    <property type="entry name" value="DUF2735"/>
</dbReference>
<dbReference type="Proteomes" id="UP000544107">
    <property type="component" value="Unassembled WGS sequence"/>
</dbReference>
<dbReference type="AlphaFoldDB" id="A0A1Q9A488"/>
<reference evidence="1 4" key="2">
    <citation type="submission" date="2020-08" db="EMBL/GenBank/DDBJ databases">
        <title>Genomic Encyclopedia of Type Strains, Phase IV (KMG-IV): sequencing the most valuable type-strain genomes for metagenomic binning, comparative biology and taxonomic classification.</title>
        <authorList>
            <person name="Goeker M."/>
        </authorList>
    </citation>
    <scope>NUCLEOTIDE SEQUENCE [LARGE SCALE GENOMIC DNA]</scope>
    <source>
        <strain evidence="1 4">DSM 100021</strain>
    </source>
</reference>
<evidence type="ECO:0000313" key="1">
    <source>
        <dbReference type="EMBL" id="MBB4006450.1"/>
    </source>
</evidence>
<dbReference type="OrthoDB" id="8001436at2"/>
<keyword evidence="3" id="KW-1185">Reference proteome</keyword>
<proteinExistence type="predicted"/>
<dbReference type="RefSeq" id="WP_075615184.1">
    <property type="nucleotide sequence ID" value="NZ_JACIED010000001.1"/>
</dbReference>
<evidence type="ECO:0000313" key="3">
    <source>
        <dbReference type="Proteomes" id="UP000185598"/>
    </source>
</evidence>
<protein>
    <submittedName>
        <fullName evidence="2">DUF2735 domain-containing protein</fullName>
    </submittedName>
</protein>
<organism evidence="2 3">
    <name type="scientific">Allorhizobium taibaishanense</name>
    <dbReference type="NCBI Taxonomy" id="887144"/>
    <lineage>
        <taxon>Bacteria</taxon>
        <taxon>Pseudomonadati</taxon>
        <taxon>Pseudomonadota</taxon>
        <taxon>Alphaproteobacteria</taxon>
        <taxon>Hyphomicrobiales</taxon>
        <taxon>Rhizobiaceae</taxon>
        <taxon>Rhizobium/Agrobacterium group</taxon>
        <taxon>Allorhizobium</taxon>
    </lineage>
</organism>
<evidence type="ECO:0000313" key="2">
    <source>
        <dbReference type="EMBL" id="OLP49394.1"/>
    </source>
</evidence>
<reference evidence="2 3" key="1">
    <citation type="submission" date="2016-09" db="EMBL/GenBank/DDBJ databases">
        <title>Rhizobium oryziradicis sp. nov., isolated from the root of rice.</title>
        <authorList>
            <person name="Zhao J."/>
            <person name="Zhang X."/>
        </authorList>
    </citation>
    <scope>NUCLEOTIDE SEQUENCE [LARGE SCALE GENOMIC DNA]</scope>
    <source>
        <strain evidence="2 3">14971</strain>
    </source>
</reference>
<evidence type="ECO:0000313" key="4">
    <source>
        <dbReference type="Proteomes" id="UP000544107"/>
    </source>
</evidence>